<dbReference type="Proteomes" id="UP000248706">
    <property type="component" value="Unassembled WGS sequence"/>
</dbReference>
<sequence length="213" mass="23323">MHGPSSWSYQTHQHLLLVESLETLLLAAAPAGACFANALWVLRSSQRSDLRYGEGWYVVLIQEEAPHPQPGSLSVSVSPQGWLEIASDQLTGIIDPTLAQAILMHPMPVRVLYFPVVSYRRSEVEQALTQAKELLLIVTDGREATLSSYRAAYSCSRLIGCERVTLRTPRAGWFHVRCSSSHHSQVAPASSTEPAGRTRASGPSSCKGELVAW</sequence>
<name>A0A328VP35_9CHLR</name>
<keyword evidence="2" id="KW-1133">Transmembrane helix</keyword>
<accession>A0A328VP35</accession>
<dbReference type="EMBL" id="MCIF01000002">
    <property type="protein sequence ID" value="RAQ95925.1"/>
    <property type="molecule type" value="Genomic_DNA"/>
</dbReference>
<comment type="caution">
    <text evidence="3">The sequence shown here is derived from an EMBL/GenBank/DDBJ whole genome shotgun (WGS) entry which is preliminary data.</text>
</comment>
<proteinExistence type="predicted"/>
<gene>
    <name evidence="3" type="ORF">A4R35_10295</name>
</gene>
<feature type="transmembrane region" description="Helical" evidence="2">
    <location>
        <begin position="24"/>
        <end position="42"/>
    </location>
</feature>
<protein>
    <submittedName>
        <fullName evidence="3">Uncharacterized protein</fullName>
    </submittedName>
</protein>
<feature type="region of interest" description="Disordered" evidence="1">
    <location>
        <begin position="185"/>
        <end position="207"/>
    </location>
</feature>
<dbReference type="AlphaFoldDB" id="A0A328VP35"/>
<evidence type="ECO:0000256" key="2">
    <source>
        <dbReference type="SAM" id="Phobius"/>
    </source>
</evidence>
<organism evidence="3 4">
    <name type="scientific">Thermogemmatispora tikiterensis</name>
    <dbReference type="NCBI Taxonomy" id="1825093"/>
    <lineage>
        <taxon>Bacteria</taxon>
        <taxon>Bacillati</taxon>
        <taxon>Chloroflexota</taxon>
        <taxon>Ktedonobacteria</taxon>
        <taxon>Thermogemmatisporales</taxon>
        <taxon>Thermogemmatisporaceae</taxon>
        <taxon>Thermogemmatispora</taxon>
    </lineage>
</organism>
<keyword evidence="4" id="KW-1185">Reference proteome</keyword>
<evidence type="ECO:0000256" key="1">
    <source>
        <dbReference type="SAM" id="MobiDB-lite"/>
    </source>
</evidence>
<keyword evidence="2" id="KW-0812">Transmembrane</keyword>
<evidence type="ECO:0000313" key="3">
    <source>
        <dbReference type="EMBL" id="RAQ95925.1"/>
    </source>
</evidence>
<evidence type="ECO:0000313" key="4">
    <source>
        <dbReference type="Proteomes" id="UP000248706"/>
    </source>
</evidence>
<reference evidence="3 4" key="1">
    <citation type="submission" date="2016-08" db="EMBL/GenBank/DDBJ databases">
        <title>Analysis of Carbohydrate Active Enzymes in Thermogemmatispora T81 Reveals Carbohydrate Degradation Ability.</title>
        <authorList>
            <person name="Tomazini A."/>
            <person name="Lal S."/>
            <person name="Stott M."/>
            <person name="Henrissat B."/>
            <person name="Polikarpov I."/>
            <person name="Sparling R."/>
            <person name="Levin D.B."/>
        </authorList>
    </citation>
    <scope>NUCLEOTIDE SEQUENCE [LARGE SCALE GENOMIC DNA]</scope>
    <source>
        <strain evidence="3 4">T81</strain>
    </source>
</reference>
<keyword evidence="2" id="KW-0472">Membrane</keyword>